<evidence type="ECO:0000256" key="3">
    <source>
        <dbReference type="ARBA" id="ARBA00010726"/>
    </source>
</evidence>
<comment type="pathway">
    <text evidence="2">Amino-sugar metabolism; N-acetylneuraminate metabolism.</text>
</comment>
<dbReference type="UniPathway" id="UPA00628"/>
<keyword evidence="5 8" id="KW-0808">Transferase</keyword>
<dbReference type="InterPro" id="IPR036412">
    <property type="entry name" value="HAD-like_sf"/>
</dbReference>
<keyword evidence="6" id="KW-0732">Signal</keyword>
<feature type="signal peptide" evidence="6">
    <location>
        <begin position="1"/>
        <end position="26"/>
    </location>
</feature>
<dbReference type="GO" id="GO:0008781">
    <property type="term" value="F:N-acylneuraminate cytidylyltransferase activity"/>
    <property type="evidence" value="ECO:0007669"/>
    <property type="project" value="UniProtKB-EC"/>
</dbReference>
<dbReference type="GO" id="GO:0006054">
    <property type="term" value="P:N-acetylneuraminate metabolic process"/>
    <property type="evidence" value="ECO:0007669"/>
    <property type="project" value="UniProtKB-UniPathway"/>
</dbReference>
<dbReference type="Proteomes" id="UP000515159">
    <property type="component" value="Chromosome 7"/>
</dbReference>
<dbReference type="InterPro" id="IPR023214">
    <property type="entry name" value="HAD_sf"/>
</dbReference>
<evidence type="ECO:0000256" key="2">
    <source>
        <dbReference type="ARBA" id="ARBA00005141"/>
    </source>
</evidence>
<dbReference type="CDD" id="cd02513">
    <property type="entry name" value="CMP-NeuAc_Synthase"/>
    <property type="match status" value="1"/>
</dbReference>
<dbReference type="SUPFAM" id="SSF56784">
    <property type="entry name" value="HAD-like"/>
    <property type="match status" value="1"/>
</dbReference>
<dbReference type="InParanoid" id="A0A6P8RRN5"/>
<accession>A0A6P8RRN5</accession>
<dbReference type="FunCoup" id="A0A6P8RRN5">
    <property type="interactions" value="1197"/>
</dbReference>
<dbReference type="CTD" id="55907"/>
<evidence type="ECO:0000256" key="1">
    <source>
        <dbReference type="ARBA" id="ARBA00001862"/>
    </source>
</evidence>
<dbReference type="InterPro" id="IPR003329">
    <property type="entry name" value="Cytidylyl_trans"/>
</dbReference>
<dbReference type="OrthoDB" id="10262032at2759"/>
<dbReference type="KEGG" id="gsh:117363812"/>
<evidence type="ECO:0000256" key="6">
    <source>
        <dbReference type="SAM" id="SignalP"/>
    </source>
</evidence>
<dbReference type="EC" id="2.7.7.43" evidence="4"/>
<keyword evidence="7" id="KW-1185">Reference proteome</keyword>
<comment type="similarity">
    <text evidence="3">Belongs to the CMP-NeuNAc synthase family.</text>
</comment>
<keyword evidence="5 8" id="KW-0548">Nucleotidyltransferase</keyword>
<dbReference type="RefSeq" id="XP_033808089.1">
    <property type="nucleotide sequence ID" value="XM_033952198.1"/>
</dbReference>
<dbReference type="Gene3D" id="3.40.50.1000">
    <property type="entry name" value="HAD superfamily/HAD-like"/>
    <property type="match status" value="1"/>
</dbReference>
<dbReference type="PANTHER" id="PTHR21485">
    <property type="entry name" value="HAD SUPERFAMILY MEMBERS CMAS AND KDSC"/>
    <property type="match status" value="1"/>
</dbReference>
<dbReference type="AlphaFoldDB" id="A0A6P8RRN5"/>
<protein>
    <recommendedName>
        <fullName evidence="4">N-acylneuraminate cytidylyltransferase</fullName>
        <ecNumber evidence="4">2.7.7.43</ecNumber>
    </recommendedName>
</protein>
<dbReference type="InterPro" id="IPR029044">
    <property type="entry name" value="Nucleotide-diphossugar_trans"/>
</dbReference>
<dbReference type="Pfam" id="PF02348">
    <property type="entry name" value="CTP_transf_3"/>
    <property type="match status" value="1"/>
</dbReference>
<dbReference type="GeneID" id="117363812"/>
<dbReference type="PANTHER" id="PTHR21485:SF3">
    <property type="entry name" value="N-ACYLNEURAMINATE CYTIDYLYLTRANSFERASE"/>
    <property type="match status" value="1"/>
</dbReference>
<dbReference type="SUPFAM" id="SSF53448">
    <property type="entry name" value="Nucleotide-diphospho-sugar transferases"/>
    <property type="match status" value="1"/>
</dbReference>
<evidence type="ECO:0000313" key="8">
    <source>
        <dbReference type="RefSeq" id="XP_033808089.1"/>
    </source>
</evidence>
<dbReference type="InterPro" id="IPR050793">
    <property type="entry name" value="CMP-NeuNAc_synthase"/>
</dbReference>
<gene>
    <name evidence="8" type="primary">CMAS</name>
</gene>
<feature type="chain" id="PRO_5027865411" description="N-acylneuraminate cytidylyltransferase" evidence="6">
    <location>
        <begin position="27"/>
        <end position="438"/>
    </location>
</feature>
<evidence type="ECO:0000313" key="7">
    <source>
        <dbReference type="Proteomes" id="UP000515159"/>
    </source>
</evidence>
<sequence>MGSVFSTGLKLLGAASGFLAASFGYAADGFTSLGVLCDSVMGADPTDKAKGHLACVVLARGGSKGIPQKNIKPLAGKPLIHWVLIAAIESGVFDSVWVSTDTDEIEAQARSLGSVVQVHRRSPEVSKDTTSSQDTLKEFLQYHPEVDLVALIQATSPCLHPEDLINVVDMIRKGNFDCVFAVVRRHQFRWQEVKPGNWTKPLNFTPAKRPRRQDWRGELCENGSFYFGTKRNVNKGCMQRGKVIYYEMKAEHSVDIDIDIDWPIAEERILSYGYFSLLELKLLVCNIDDRSADVFSNALSQLKNEGIQIRLLPRKSEIKSAKLLIEEWMKEINFRSWKQIAFIGSEESDVEYMKKVCICTALPSACPAALEASNYKCKHKTDSDAIHEFVEHLIYKIGEARDKYIKTPRDFGSKKVPADWYQEQRDGNIRQRHMDQSS</sequence>
<dbReference type="Gene3D" id="3.90.550.10">
    <property type="entry name" value="Spore Coat Polysaccharide Biosynthesis Protein SpsA, Chain A"/>
    <property type="match status" value="1"/>
</dbReference>
<proteinExistence type="inferred from homology"/>
<name>A0A6P8RRN5_GEOSA</name>
<reference evidence="8" key="1">
    <citation type="submission" date="2025-08" db="UniProtKB">
        <authorList>
            <consortium name="RefSeq"/>
        </authorList>
    </citation>
    <scope>IDENTIFICATION</scope>
</reference>
<evidence type="ECO:0000256" key="5">
    <source>
        <dbReference type="ARBA" id="ARBA00022695"/>
    </source>
</evidence>
<comment type="catalytic activity">
    <reaction evidence="1">
        <text>an N-acylneuraminate + CTP = a CMP-N-acyl-beta-neuraminate + diphosphate</text>
        <dbReference type="Rhea" id="RHEA:11344"/>
        <dbReference type="ChEBI" id="CHEBI:33019"/>
        <dbReference type="ChEBI" id="CHEBI:37563"/>
        <dbReference type="ChEBI" id="CHEBI:60073"/>
        <dbReference type="ChEBI" id="CHEBI:68671"/>
        <dbReference type="EC" id="2.7.7.43"/>
    </reaction>
</comment>
<organism evidence="7 8">
    <name type="scientific">Geotrypetes seraphini</name>
    <name type="common">Gaboon caecilian</name>
    <name type="synonym">Caecilia seraphini</name>
    <dbReference type="NCBI Taxonomy" id="260995"/>
    <lineage>
        <taxon>Eukaryota</taxon>
        <taxon>Metazoa</taxon>
        <taxon>Chordata</taxon>
        <taxon>Craniata</taxon>
        <taxon>Vertebrata</taxon>
        <taxon>Euteleostomi</taxon>
        <taxon>Amphibia</taxon>
        <taxon>Gymnophiona</taxon>
        <taxon>Geotrypetes</taxon>
    </lineage>
</organism>
<evidence type="ECO:0000256" key="4">
    <source>
        <dbReference type="ARBA" id="ARBA00012491"/>
    </source>
</evidence>